<accession>A0A6A0AJ16</accession>
<evidence type="ECO:0000256" key="1">
    <source>
        <dbReference type="SAM" id="MobiDB-lite"/>
    </source>
</evidence>
<feature type="non-terminal residue" evidence="2">
    <location>
        <position position="1"/>
    </location>
</feature>
<name>A0A6A0AJ16_HAELA</name>
<dbReference type="AlphaFoldDB" id="A0A6A0AJ16"/>
<comment type="caution">
    <text evidence="2">The sequence shown here is derived from an EMBL/GenBank/DDBJ whole genome shotgun (WGS) entry which is preliminary data.</text>
</comment>
<protein>
    <submittedName>
        <fullName evidence="2">Uncharacterized protein</fullName>
    </submittedName>
</protein>
<dbReference type="EMBL" id="BLLF01007056">
    <property type="protein sequence ID" value="GFH32742.1"/>
    <property type="molecule type" value="Genomic_DNA"/>
</dbReference>
<gene>
    <name evidence="2" type="ORF">HaLaN_32011</name>
</gene>
<organism evidence="2 3">
    <name type="scientific">Haematococcus lacustris</name>
    <name type="common">Green alga</name>
    <name type="synonym">Haematococcus pluvialis</name>
    <dbReference type="NCBI Taxonomy" id="44745"/>
    <lineage>
        <taxon>Eukaryota</taxon>
        <taxon>Viridiplantae</taxon>
        <taxon>Chlorophyta</taxon>
        <taxon>core chlorophytes</taxon>
        <taxon>Chlorophyceae</taxon>
        <taxon>CS clade</taxon>
        <taxon>Chlamydomonadales</taxon>
        <taxon>Haematococcaceae</taxon>
        <taxon>Haematococcus</taxon>
    </lineage>
</organism>
<feature type="compositionally biased region" description="Polar residues" evidence="1">
    <location>
        <begin position="246"/>
        <end position="256"/>
    </location>
</feature>
<proteinExistence type="predicted"/>
<feature type="non-terminal residue" evidence="2">
    <location>
        <position position="309"/>
    </location>
</feature>
<evidence type="ECO:0000313" key="3">
    <source>
        <dbReference type="Proteomes" id="UP000485058"/>
    </source>
</evidence>
<dbReference type="Proteomes" id="UP000485058">
    <property type="component" value="Unassembled WGS sequence"/>
</dbReference>
<sequence>HGQTTTPDSGCRLLPGVYHKYGSHTRTLRGQAAGNHALTFRCYNNCTGRAQTSSVSHPDWTWRLFSVTFDHQTTPRQVDGIADQSNLSLSSEEPEGWDMHKCFKKANCPERPGKSAEKKRQKRPWATAAAPSAPCLVLCPAHQPKAAAAAAAAPSLALCPAHQPKAAAAAAAVAPCLVLCLADQPRAAAAGNSSSPLPCLCPAHQRKAAMSATPHLAHRPAQWPYDYPRCVIFGEGITAEEGNGGASSISGQSTRPQQPPAYDSLVPAISNNFEPSENNVAWYKSFHKAVLSFRSVPCHTPSFVSSEWS</sequence>
<feature type="region of interest" description="Disordered" evidence="1">
    <location>
        <begin position="242"/>
        <end position="261"/>
    </location>
</feature>
<evidence type="ECO:0000313" key="2">
    <source>
        <dbReference type="EMBL" id="GFH32742.1"/>
    </source>
</evidence>
<keyword evidence="3" id="KW-1185">Reference proteome</keyword>
<reference evidence="2 3" key="1">
    <citation type="submission" date="2020-02" db="EMBL/GenBank/DDBJ databases">
        <title>Draft genome sequence of Haematococcus lacustris strain NIES-144.</title>
        <authorList>
            <person name="Morimoto D."/>
            <person name="Nakagawa S."/>
            <person name="Yoshida T."/>
            <person name="Sawayama S."/>
        </authorList>
    </citation>
    <scope>NUCLEOTIDE SEQUENCE [LARGE SCALE GENOMIC DNA]</scope>
    <source>
        <strain evidence="2 3">NIES-144</strain>
    </source>
</reference>